<dbReference type="PANTHER" id="PTHR14948">
    <property type="entry name" value="NG5"/>
    <property type="match status" value="1"/>
</dbReference>
<evidence type="ECO:0000256" key="5">
    <source>
        <dbReference type="ARBA" id="ARBA00023136"/>
    </source>
</evidence>
<dbReference type="Proteomes" id="UP001347796">
    <property type="component" value="Unassembled WGS sequence"/>
</dbReference>
<accession>A0AAN8P7C7</accession>
<evidence type="ECO:0000256" key="7">
    <source>
        <dbReference type="SAM" id="Phobius"/>
    </source>
</evidence>
<gene>
    <name evidence="8" type="ORF">SNE40_015937</name>
</gene>
<comment type="subcellular location">
    <subcellularLocation>
        <location evidence="1">Membrane</location>
    </subcellularLocation>
</comment>
<name>A0AAN8P7C7_PATCE</name>
<evidence type="ECO:0000313" key="9">
    <source>
        <dbReference type="Proteomes" id="UP001347796"/>
    </source>
</evidence>
<comment type="similarity">
    <text evidence="2">Belongs to the CD225/Dispanin family.</text>
</comment>
<organism evidence="8 9">
    <name type="scientific">Patella caerulea</name>
    <name type="common">Rayed Mediterranean limpet</name>
    <dbReference type="NCBI Taxonomy" id="87958"/>
    <lineage>
        <taxon>Eukaryota</taxon>
        <taxon>Metazoa</taxon>
        <taxon>Spiralia</taxon>
        <taxon>Lophotrochozoa</taxon>
        <taxon>Mollusca</taxon>
        <taxon>Gastropoda</taxon>
        <taxon>Patellogastropoda</taxon>
        <taxon>Patelloidea</taxon>
        <taxon>Patellidae</taxon>
        <taxon>Patella</taxon>
    </lineage>
</organism>
<reference evidence="8 9" key="1">
    <citation type="submission" date="2024-01" db="EMBL/GenBank/DDBJ databases">
        <title>The genome of the rayed Mediterranean limpet Patella caerulea (Linnaeus, 1758).</title>
        <authorList>
            <person name="Anh-Thu Weber A."/>
            <person name="Halstead-Nussloch G."/>
        </authorList>
    </citation>
    <scope>NUCLEOTIDE SEQUENCE [LARGE SCALE GENOMIC DNA]</scope>
    <source>
        <strain evidence="8">AATW-2023a</strain>
        <tissue evidence="8">Whole specimen</tissue>
    </source>
</reference>
<feature type="transmembrane region" description="Helical" evidence="7">
    <location>
        <begin position="137"/>
        <end position="159"/>
    </location>
</feature>
<comment type="caution">
    <text evidence="8">The sequence shown here is derived from an EMBL/GenBank/DDBJ whole genome shotgun (WGS) entry which is preliminary data.</text>
</comment>
<keyword evidence="3 7" id="KW-0812">Transmembrane</keyword>
<dbReference type="InterPro" id="IPR007593">
    <property type="entry name" value="CD225/Dispanin_fam"/>
</dbReference>
<evidence type="ECO:0000313" key="8">
    <source>
        <dbReference type="EMBL" id="KAK6172227.1"/>
    </source>
</evidence>
<feature type="compositionally biased region" description="Polar residues" evidence="6">
    <location>
        <begin position="26"/>
        <end position="51"/>
    </location>
</feature>
<evidence type="ECO:0000256" key="1">
    <source>
        <dbReference type="ARBA" id="ARBA00004370"/>
    </source>
</evidence>
<keyword evidence="5 7" id="KW-0472">Membrane</keyword>
<dbReference type="GO" id="GO:0016020">
    <property type="term" value="C:membrane"/>
    <property type="evidence" value="ECO:0007669"/>
    <property type="project" value="UniProtKB-SubCell"/>
</dbReference>
<dbReference type="InterPro" id="IPR051423">
    <property type="entry name" value="CD225/Dispanin"/>
</dbReference>
<dbReference type="PANTHER" id="PTHR14948:SF44">
    <property type="entry name" value="PROLINE-RICH TRANSMEMBRANE PROTEIN 1-LIKE"/>
    <property type="match status" value="1"/>
</dbReference>
<dbReference type="EMBL" id="JAZGQO010000011">
    <property type="protein sequence ID" value="KAK6172227.1"/>
    <property type="molecule type" value="Genomic_DNA"/>
</dbReference>
<evidence type="ECO:0000256" key="4">
    <source>
        <dbReference type="ARBA" id="ARBA00022989"/>
    </source>
</evidence>
<proteinExistence type="inferred from homology"/>
<sequence>MAENNLPNQYAGDYGYDQPGDKRPIDQSTQAKGVTGSIPNANSVPAPQSSPDYGYDQPAMNAPPPPYSPNADYKPPHGAGAQVPYGPGQQPQYNQQPQYGQYGPGQQAPASTNNVNVVVSNQPSTSAVIVTTAPRDYMGLSIFTCLCCFCPLGLAAIIYSMRSTDAFRHGDFILATSYAATARNLSFAAIVVGIIGGIIYGVLITQFYKTDYHYDDYN</sequence>
<protein>
    <submittedName>
        <fullName evidence="8">Uncharacterized protein</fullName>
    </submittedName>
</protein>
<keyword evidence="9" id="KW-1185">Reference proteome</keyword>
<evidence type="ECO:0000256" key="3">
    <source>
        <dbReference type="ARBA" id="ARBA00022692"/>
    </source>
</evidence>
<evidence type="ECO:0000256" key="2">
    <source>
        <dbReference type="ARBA" id="ARBA00006843"/>
    </source>
</evidence>
<feature type="region of interest" description="Disordered" evidence="6">
    <location>
        <begin position="1"/>
        <end position="111"/>
    </location>
</feature>
<evidence type="ECO:0000256" key="6">
    <source>
        <dbReference type="SAM" id="MobiDB-lite"/>
    </source>
</evidence>
<keyword evidence="4 7" id="KW-1133">Transmembrane helix</keyword>
<feature type="compositionally biased region" description="Low complexity" evidence="6">
    <location>
        <begin position="69"/>
        <end position="111"/>
    </location>
</feature>
<dbReference type="AlphaFoldDB" id="A0AAN8P7C7"/>
<dbReference type="Pfam" id="PF04505">
    <property type="entry name" value="CD225"/>
    <property type="match status" value="1"/>
</dbReference>
<feature type="transmembrane region" description="Helical" evidence="7">
    <location>
        <begin position="187"/>
        <end position="208"/>
    </location>
</feature>